<proteinExistence type="predicted"/>
<evidence type="ECO:0000313" key="2">
    <source>
        <dbReference type="EMBL" id="BES81160.1"/>
    </source>
</evidence>
<feature type="domain" description="tRNAHis guanylyltransferase catalytic" evidence="1">
    <location>
        <begin position="36"/>
        <end position="120"/>
    </location>
</feature>
<keyword evidence="3" id="KW-1185">Reference proteome</keyword>
<dbReference type="RefSeq" id="WP_338252017.1">
    <property type="nucleotide sequence ID" value="NZ_AP028907.1"/>
</dbReference>
<dbReference type="EMBL" id="AP028907">
    <property type="protein sequence ID" value="BES81160.1"/>
    <property type="molecule type" value="Genomic_DNA"/>
</dbReference>
<dbReference type="Gene3D" id="3.30.70.3000">
    <property type="match status" value="1"/>
</dbReference>
<gene>
    <name evidence="2" type="ORF">PABY_07270</name>
</gene>
<evidence type="ECO:0000313" key="3">
    <source>
        <dbReference type="Proteomes" id="UP001341135"/>
    </source>
</evidence>
<dbReference type="Pfam" id="PF04446">
    <property type="entry name" value="Thg1"/>
    <property type="match status" value="1"/>
</dbReference>
<sequence>MDPRLLQRLLGVNPARLEAEYKAREIFQGERVEPPFALRLDGVGWGRRLQGFKWPRDERVHRALARAAAELLRVLGGCCTLVVSDEVNLVYAGAPPYGGRVEKLASVSAGLVSGYVSRVLGRLLFLDSRVVKLYSGGDAARYLLHRARVGLNNYISSLYHAAGLGPAHATPSLAEMIEALRRSGRDPLREPSWRLVGSCVAYVPSVRRVEPPGVEVVRRRLVVLDGGLEACLEAAQSRGAGQPV</sequence>
<evidence type="ECO:0000259" key="1">
    <source>
        <dbReference type="Pfam" id="PF04446"/>
    </source>
</evidence>
<protein>
    <recommendedName>
        <fullName evidence="1">tRNAHis guanylyltransferase catalytic domain-containing protein</fullName>
    </recommendedName>
</protein>
<dbReference type="InterPro" id="IPR024956">
    <property type="entry name" value="tRNAHis_GuaTrfase_cat"/>
</dbReference>
<reference evidence="2 3" key="1">
    <citation type="submission" date="2023-09" db="EMBL/GenBank/DDBJ databases">
        <title>Pyrofollis japonicus gen. nov. sp. nov., a novel member of the family Pyrodictiaceae isolated from the Iheya North hydrothermal field.</title>
        <authorList>
            <person name="Miyazaki U."/>
            <person name="Sanari M."/>
            <person name="Tame A."/>
            <person name="Kitajima M."/>
            <person name="Okamoto A."/>
            <person name="Sawayama S."/>
            <person name="Miyazaki J."/>
            <person name="Takai K."/>
            <person name="Nakagawa S."/>
        </authorList>
    </citation>
    <scope>NUCLEOTIDE SEQUENCE [LARGE SCALE GENOMIC DNA]</scope>
    <source>
        <strain evidence="2 3">AV2</strain>
    </source>
</reference>
<dbReference type="InterPro" id="IPR038469">
    <property type="entry name" value="tRNAHis_GuaTrfase_Thg1_sf"/>
</dbReference>
<organism evidence="2 3">
    <name type="scientific">Pyrodictium abyssi</name>
    <dbReference type="NCBI Taxonomy" id="54256"/>
    <lineage>
        <taxon>Archaea</taxon>
        <taxon>Thermoproteota</taxon>
        <taxon>Thermoprotei</taxon>
        <taxon>Desulfurococcales</taxon>
        <taxon>Pyrodictiaceae</taxon>
        <taxon>Pyrodictium</taxon>
    </lineage>
</organism>
<name>A0ABN6ZRS8_9CREN</name>
<accession>A0ABN6ZRS8</accession>
<dbReference type="Proteomes" id="UP001341135">
    <property type="component" value="Chromosome"/>
</dbReference>
<dbReference type="GeneID" id="89288750"/>